<evidence type="ECO:0000313" key="1">
    <source>
        <dbReference type="EMBL" id="GAI38393.1"/>
    </source>
</evidence>
<proteinExistence type="predicted"/>
<name>X1N479_9ZZZZ</name>
<organism evidence="1">
    <name type="scientific">marine sediment metagenome</name>
    <dbReference type="NCBI Taxonomy" id="412755"/>
    <lineage>
        <taxon>unclassified sequences</taxon>
        <taxon>metagenomes</taxon>
        <taxon>ecological metagenomes</taxon>
    </lineage>
</organism>
<sequence length="55" mass="6146">MNMSRFGVKLEEKTLIRKIRRIPAPGEVFVDVGDSVDAETVMAGGTVRNPETDRR</sequence>
<gene>
    <name evidence="1" type="ORF">S06H3_49837</name>
</gene>
<dbReference type="EMBL" id="BARV01031505">
    <property type="protein sequence ID" value="GAI38393.1"/>
    <property type="molecule type" value="Genomic_DNA"/>
</dbReference>
<reference evidence="1" key="1">
    <citation type="journal article" date="2014" name="Front. Microbiol.">
        <title>High frequency of phylogenetically diverse reductive dehalogenase-homologous genes in deep subseafloor sedimentary metagenomes.</title>
        <authorList>
            <person name="Kawai M."/>
            <person name="Futagami T."/>
            <person name="Toyoda A."/>
            <person name="Takaki Y."/>
            <person name="Nishi S."/>
            <person name="Hori S."/>
            <person name="Arai W."/>
            <person name="Tsubouchi T."/>
            <person name="Morono Y."/>
            <person name="Uchiyama I."/>
            <person name="Ito T."/>
            <person name="Fujiyama A."/>
            <person name="Inagaki F."/>
            <person name="Takami H."/>
        </authorList>
    </citation>
    <scope>NUCLEOTIDE SEQUENCE</scope>
    <source>
        <strain evidence="1">Expedition CK06-06</strain>
    </source>
</reference>
<protein>
    <submittedName>
        <fullName evidence="1">Uncharacterized protein</fullName>
    </submittedName>
</protein>
<comment type="caution">
    <text evidence="1">The sequence shown here is derived from an EMBL/GenBank/DDBJ whole genome shotgun (WGS) entry which is preliminary data.</text>
</comment>
<accession>X1N479</accession>
<dbReference type="AlphaFoldDB" id="X1N479"/>